<accession>A0A918KT49</accession>
<dbReference type="Gene3D" id="3.30.1360.120">
    <property type="entry name" value="Probable tRNA modification gtpase trme, domain 1"/>
    <property type="match status" value="2"/>
</dbReference>
<proteinExistence type="predicted"/>
<comment type="caution">
    <text evidence="3">The sequence shown here is derived from an EMBL/GenBank/DDBJ whole genome shotgun (WGS) entry which is preliminary data.</text>
</comment>
<dbReference type="Proteomes" id="UP000600865">
    <property type="component" value="Unassembled WGS sequence"/>
</dbReference>
<dbReference type="AlphaFoldDB" id="A0A918KT49"/>
<name>A0A918KT49_9PROT</name>
<dbReference type="RefSeq" id="WP_189587172.1">
    <property type="nucleotide sequence ID" value="NZ_BMYV01000004.1"/>
</dbReference>
<evidence type="ECO:0000259" key="2">
    <source>
        <dbReference type="Pfam" id="PF25455"/>
    </source>
</evidence>
<sequence length="256" mass="28795">MSIQQLPRTVFRLSGEGLQDWFSGLITNDLSSNTTFSALLTPQGKIIADFFVHQDGEAFLVETPTKFAADLYKRLRMYRLRAPIEIEETALHVYAIWNEDDMEGQPDPRHPALGNRLLTESVRESVGDYNAHRLSLGVPDSQWDFETVKVFPADANMDLLHGVNFSKGCFVGQEVVSRMKRMTTVKKRMRGIIFEGEAKAGDRILSDERVIGDVLSTHQKLGMAMIRLDRLRDAAFELTLNGAPVQVMNAVDGQDH</sequence>
<keyword evidence="4" id="KW-1185">Reference proteome</keyword>
<dbReference type="InterPro" id="IPR057460">
    <property type="entry name" value="CAF17_C"/>
</dbReference>
<dbReference type="EMBL" id="BMYV01000004">
    <property type="protein sequence ID" value="GGX76156.1"/>
    <property type="molecule type" value="Genomic_DNA"/>
</dbReference>
<dbReference type="PANTHER" id="PTHR22602:SF0">
    <property type="entry name" value="TRANSFERASE CAF17, MITOCHONDRIAL-RELATED"/>
    <property type="match status" value="1"/>
</dbReference>
<keyword evidence="1" id="KW-0809">Transit peptide</keyword>
<protein>
    <submittedName>
        <fullName evidence="3">Folate-binding protein</fullName>
    </submittedName>
</protein>
<gene>
    <name evidence="3" type="primary">gcvT</name>
    <name evidence="3" type="ORF">GCM10011309_27820</name>
</gene>
<reference evidence="3 4" key="1">
    <citation type="journal article" date="2014" name="Int. J. Syst. Evol. Microbiol.">
        <title>Complete genome sequence of Corynebacterium casei LMG S-19264T (=DSM 44701T), isolated from a smear-ripened cheese.</title>
        <authorList>
            <consortium name="US DOE Joint Genome Institute (JGI-PGF)"/>
            <person name="Walter F."/>
            <person name="Albersmeier A."/>
            <person name="Kalinowski J."/>
            <person name="Ruckert C."/>
        </authorList>
    </citation>
    <scope>NUCLEOTIDE SEQUENCE [LARGE SCALE GENOMIC DNA]</scope>
    <source>
        <strain evidence="3 4">KCTC 23968</strain>
    </source>
</reference>
<dbReference type="SUPFAM" id="SSF103025">
    <property type="entry name" value="Folate-binding domain"/>
    <property type="match status" value="1"/>
</dbReference>
<dbReference type="Pfam" id="PF25455">
    <property type="entry name" value="Beta-barrel_CAF17_C"/>
    <property type="match status" value="1"/>
</dbReference>
<dbReference type="InterPro" id="IPR027266">
    <property type="entry name" value="TrmE/GcvT-like"/>
</dbReference>
<feature type="domain" description="CAF17 C-terminal" evidence="2">
    <location>
        <begin position="186"/>
        <end position="247"/>
    </location>
</feature>
<dbReference type="NCBIfam" id="TIGR03317">
    <property type="entry name" value="ygfZ_signature"/>
    <property type="match status" value="1"/>
</dbReference>
<dbReference type="GO" id="GO:0016226">
    <property type="term" value="P:iron-sulfur cluster assembly"/>
    <property type="evidence" value="ECO:0007669"/>
    <property type="project" value="TreeGrafter"/>
</dbReference>
<dbReference type="InterPro" id="IPR017703">
    <property type="entry name" value="YgfZ/GCV_T_CS"/>
</dbReference>
<evidence type="ECO:0000313" key="3">
    <source>
        <dbReference type="EMBL" id="GGX76156.1"/>
    </source>
</evidence>
<dbReference type="PANTHER" id="PTHR22602">
    <property type="entry name" value="TRANSFERASE CAF17, MITOCHONDRIAL-RELATED"/>
    <property type="match status" value="1"/>
</dbReference>
<evidence type="ECO:0000313" key="4">
    <source>
        <dbReference type="Proteomes" id="UP000600865"/>
    </source>
</evidence>
<dbReference type="InterPro" id="IPR045179">
    <property type="entry name" value="YgfZ/GcvT"/>
</dbReference>
<evidence type="ECO:0000256" key="1">
    <source>
        <dbReference type="ARBA" id="ARBA00022946"/>
    </source>
</evidence>
<organism evidence="3 4">
    <name type="scientific">Litorimonas cladophorae</name>
    <dbReference type="NCBI Taxonomy" id="1220491"/>
    <lineage>
        <taxon>Bacteria</taxon>
        <taxon>Pseudomonadati</taxon>
        <taxon>Pseudomonadota</taxon>
        <taxon>Alphaproteobacteria</taxon>
        <taxon>Maricaulales</taxon>
        <taxon>Robiginitomaculaceae</taxon>
    </lineage>
</organism>